<evidence type="ECO:0000256" key="1">
    <source>
        <dbReference type="ARBA" id="ARBA00022741"/>
    </source>
</evidence>
<dbReference type="Pfam" id="PF01031">
    <property type="entry name" value="Dynamin_M"/>
    <property type="match status" value="1"/>
</dbReference>
<sequence>MTITATIRPHASRSREVQKSLSSYRKNVTEMSELPSIIEEVSRLMGVRGYTDNENACAFASDALRIEITGPIGLHLSVVDLPGIISVASEEQTEEDIDAIHNMVATYLESSRTIILAVLQASNDMANQPIIKLAMKHDPEGEQTVGIITKPDLINEGAESRIALVAKNEDIIKLKLGFFLIKNPSPSGLKEGISMDMRSRREQRFFAAPTWASQKLDMIREEIKKKLVATETDLKSMGQARPTVGHIRSFMTSLSMRLYELIQAALEGSYHTVDAEFFADDGVSRLRARVQEMNTNFSDYMRDHGQRRKVGSHARSSKSDHGLIDETAELIVSKAEMMQWVKEAYRRTRGRELPGNNNSALHSELFHEQSRRWSPIAESHVQKIMTITLQWVELAVKRLIPEEKLRVEVRSILQDWLENGEAEALAELRKLIDDEQGGPMTYNHYYTDNVQKSRLDAQKVGCVPP</sequence>
<dbReference type="GO" id="GO:0005525">
    <property type="term" value="F:GTP binding"/>
    <property type="evidence" value="ECO:0007669"/>
    <property type="project" value="InterPro"/>
</dbReference>
<protein>
    <submittedName>
        <fullName evidence="4">Interferon-induced GTP-binding protein Mx</fullName>
    </submittedName>
</protein>
<organism evidence="4 5">
    <name type="scientific">Beauveria bassiana D1-5</name>
    <dbReference type="NCBI Taxonomy" id="1245745"/>
    <lineage>
        <taxon>Eukaryota</taxon>
        <taxon>Fungi</taxon>
        <taxon>Dikarya</taxon>
        <taxon>Ascomycota</taxon>
        <taxon>Pezizomycotina</taxon>
        <taxon>Sordariomycetes</taxon>
        <taxon>Hypocreomycetidae</taxon>
        <taxon>Hypocreales</taxon>
        <taxon>Cordycipitaceae</taxon>
        <taxon>Beauveria</taxon>
    </lineage>
</organism>
<dbReference type="STRING" id="1245745.A0A0A2W165"/>
<dbReference type="GO" id="GO:0008017">
    <property type="term" value="F:microtubule binding"/>
    <property type="evidence" value="ECO:0007669"/>
    <property type="project" value="TreeGrafter"/>
</dbReference>
<dbReference type="Pfam" id="PF00350">
    <property type="entry name" value="Dynamin_N"/>
    <property type="match status" value="1"/>
</dbReference>
<dbReference type="PRINTS" id="PR00195">
    <property type="entry name" value="DYNAMIN"/>
</dbReference>
<dbReference type="Proteomes" id="UP000030106">
    <property type="component" value="Unassembled WGS sequence"/>
</dbReference>
<dbReference type="GO" id="GO:0003924">
    <property type="term" value="F:GTPase activity"/>
    <property type="evidence" value="ECO:0007669"/>
    <property type="project" value="InterPro"/>
</dbReference>
<dbReference type="GO" id="GO:0005874">
    <property type="term" value="C:microtubule"/>
    <property type="evidence" value="ECO:0007669"/>
    <property type="project" value="TreeGrafter"/>
</dbReference>
<proteinExistence type="predicted"/>
<dbReference type="HOGENOM" id="CLU_008964_7_2_1"/>
<dbReference type="GO" id="GO:0048312">
    <property type="term" value="P:intracellular distribution of mitochondria"/>
    <property type="evidence" value="ECO:0007669"/>
    <property type="project" value="TreeGrafter"/>
</dbReference>
<evidence type="ECO:0000313" key="4">
    <source>
        <dbReference type="EMBL" id="KGQ06694.1"/>
    </source>
</evidence>
<evidence type="ECO:0000256" key="2">
    <source>
        <dbReference type="ARBA" id="ARBA00023134"/>
    </source>
</evidence>
<accession>A0A0A2W165</accession>
<feature type="domain" description="Dynamin GTPase" evidence="3">
    <location>
        <begin position="1"/>
        <end position="192"/>
    </location>
</feature>
<dbReference type="CDD" id="cd08771">
    <property type="entry name" value="DLP_1"/>
    <property type="match status" value="1"/>
</dbReference>
<dbReference type="PANTHER" id="PTHR11566">
    <property type="entry name" value="DYNAMIN"/>
    <property type="match status" value="1"/>
</dbReference>
<dbReference type="SMART" id="SM00053">
    <property type="entry name" value="DYNc"/>
    <property type="match status" value="1"/>
</dbReference>
<dbReference type="InterPro" id="IPR000375">
    <property type="entry name" value="Dynamin_stalk"/>
</dbReference>
<dbReference type="GO" id="GO:0000266">
    <property type="term" value="P:mitochondrial fission"/>
    <property type="evidence" value="ECO:0007669"/>
    <property type="project" value="TreeGrafter"/>
</dbReference>
<dbReference type="InterPro" id="IPR027417">
    <property type="entry name" value="P-loop_NTPase"/>
</dbReference>
<comment type="caution">
    <text evidence="4">The sequence shown here is derived from an EMBL/GenBank/DDBJ whole genome shotgun (WGS) entry which is preliminary data.</text>
</comment>
<reference evidence="4 5" key="1">
    <citation type="submission" date="2012-10" db="EMBL/GenBank/DDBJ databases">
        <title>Genome sequencing and analysis of entomopathogenic fungi Beauveria bassiana D1-5.</title>
        <authorList>
            <person name="Li Q."/>
            <person name="Wang L."/>
            <person name="Zhang Z."/>
            <person name="Wang Q."/>
            <person name="Ren J."/>
            <person name="Wang M."/>
            <person name="Xu W."/>
            <person name="Wang J."/>
            <person name="Lu Y."/>
            <person name="Du Q."/>
            <person name="Sun Z."/>
        </authorList>
    </citation>
    <scope>NUCLEOTIDE SEQUENCE [LARGE SCALE GENOMIC DNA]</scope>
    <source>
        <strain evidence="4 5">D1-5</strain>
    </source>
</reference>
<dbReference type="Gene3D" id="3.40.50.300">
    <property type="entry name" value="P-loop containing nucleotide triphosphate hydrolases"/>
    <property type="match status" value="1"/>
</dbReference>
<name>A0A0A2W165_BEABA</name>
<evidence type="ECO:0000259" key="3">
    <source>
        <dbReference type="SMART" id="SM00053"/>
    </source>
</evidence>
<dbReference type="EMBL" id="ANFO01000777">
    <property type="protein sequence ID" value="KGQ06694.1"/>
    <property type="molecule type" value="Genomic_DNA"/>
</dbReference>
<dbReference type="InterPro" id="IPR045063">
    <property type="entry name" value="Dynamin_N"/>
</dbReference>
<dbReference type="AlphaFoldDB" id="A0A0A2W165"/>
<dbReference type="GO" id="GO:0005739">
    <property type="term" value="C:mitochondrion"/>
    <property type="evidence" value="ECO:0007669"/>
    <property type="project" value="TreeGrafter"/>
</dbReference>
<dbReference type="GO" id="GO:0016559">
    <property type="term" value="P:peroxisome fission"/>
    <property type="evidence" value="ECO:0007669"/>
    <property type="project" value="TreeGrafter"/>
</dbReference>
<dbReference type="Gene3D" id="1.20.120.1240">
    <property type="entry name" value="Dynamin, middle domain"/>
    <property type="match status" value="1"/>
</dbReference>
<keyword evidence="2" id="KW-0342">GTP-binding</keyword>
<dbReference type="SUPFAM" id="SSF52540">
    <property type="entry name" value="P-loop containing nucleoside triphosphate hydrolases"/>
    <property type="match status" value="1"/>
</dbReference>
<dbReference type="InterPro" id="IPR001401">
    <property type="entry name" value="Dynamin_GTPase"/>
</dbReference>
<dbReference type="InterPro" id="IPR022812">
    <property type="entry name" value="Dynamin"/>
</dbReference>
<dbReference type="PANTHER" id="PTHR11566:SF21">
    <property type="entry name" value="DYNAMIN RELATED PROTEIN 1, ISOFORM A"/>
    <property type="match status" value="1"/>
</dbReference>
<dbReference type="GO" id="GO:0016020">
    <property type="term" value="C:membrane"/>
    <property type="evidence" value="ECO:0007669"/>
    <property type="project" value="TreeGrafter"/>
</dbReference>
<gene>
    <name evidence="4" type="ORF">BBAD15_g7992</name>
</gene>
<dbReference type="OrthoDB" id="415706at2759"/>
<evidence type="ECO:0000313" key="5">
    <source>
        <dbReference type="Proteomes" id="UP000030106"/>
    </source>
</evidence>
<dbReference type="GO" id="GO:0006897">
    <property type="term" value="P:endocytosis"/>
    <property type="evidence" value="ECO:0007669"/>
    <property type="project" value="TreeGrafter"/>
</dbReference>
<keyword evidence="1" id="KW-0547">Nucleotide-binding</keyword>